<dbReference type="GO" id="GO:0015627">
    <property type="term" value="C:type II protein secretion system complex"/>
    <property type="evidence" value="ECO:0007669"/>
    <property type="project" value="InterPro"/>
</dbReference>
<dbReference type="PROSITE" id="PS00018">
    <property type="entry name" value="EF_HAND_1"/>
    <property type="match status" value="1"/>
</dbReference>
<evidence type="ECO:0000313" key="10">
    <source>
        <dbReference type="EMBL" id="PJE79076.1"/>
    </source>
</evidence>
<keyword evidence="2" id="KW-1003">Cell membrane</keyword>
<evidence type="ECO:0000256" key="8">
    <source>
        <dbReference type="SAM" id="Phobius"/>
    </source>
</evidence>
<organism evidence="10">
    <name type="scientific">invertebrate metagenome</name>
    <dbReference type="NCBI Taxonomy" id="1711999"/>
    <lineage>
        <taxon>unclassified sequences</taxon>
        <taxon>metagenomes</taxon>
        <taxon>organismal metagenomes</taxon>
    </lineage>
</organism>
<dbReference type="InterPro" id="IPR018247">
    <property type="entry name" value="EF_Hand_1_Ca_BS"/>
</dbReference>
<dbReference type="SUPFAM" id="SSF54523">
    <property type="entry name" value="Pili subunits"/>
    <property type="match status" value="1"/>
</dbReference>
<dbReference type="InterPro" id="IPR022346">
    <property type="entry name" value="T2SS_GspH"/>
</dbReference>
<dbReference type="Gene3D" id="3.55.40.10">
    <property type="entry name" value="minor pseudopilin epsh domain"/>
    <property type="match status" value="1"/>
</dbReference>
<dbReference type="InterPro" id="IPR045584">
    <property type="entry name" value="Pilin-like"/>
</dbReference>
<dbReference type="GO" id="GO:0015628">
    <property type="term" value="P:protein secretion by the type II secretion system"/>
    <property type="evidence" value="ECO:0007669"/>
    <property type="project" value="InterPro"/>
</dbReference>
<comment type="caution">
    <text evidence="10">The sequence shown here is derived from an EMBL/GenBank/DDBJ whole genome shotgun (WGS) entry which is preliminary data.</text>
</comment>
<evidence type="ECO:0000256" key="4">
    <source>
        <dbReference type="ARBA" id="ARBA00022519"/>
    </source>
</evidence>
<evidence type="ECO:0000256" key="6">
    <source>
        <dbReference type="ARBA" id="ARBA00022989"/>
    </source>
</evidence>
<dbReference type="Pfam" id="PF07963">
    <property type="entry name" value="N_methyl"/>
    <property type="match status" value="1"/>
</dbReference>
<gene>
    <name evidence="10" type="ORF">CI610_01965</name>
</gene>
<feature type="domain" description="General secretion pathway GspH" evidence="9">
    <location>
        <begin position="50"/>
        <end position="161"/>
    </location>
</feature>
<dbReference type="GO" id="GO:0005886">
    <property type="term" value="C:plasma membrane"/>
    <property type="evidence" value="ECO:0007669"/>
    <property type="project" value="UniProtKB-SubCell"/>
</dbReference>
<evidence type="ECO:0000256" key="3">
    <source>
        <dbReference type="ARBA" id="ARBA00022481"/>
    </source>
</evidence>
<keyword evidence="7 8" id="KW-0472">Membrane</keyword>
<keyword evidence="5 8" id="KW-0812">Transmembrane</keyword>
<feature type="transmembrane region" description="Helical" evidence="8">
    <location>
        <begin position="12"/>
        <end position="36"/>
    </location>
</feature>
<dbReference type="EMBL" id="NSIT01000098">
    <property type="protein sequence ID" value="PJE79076.1"/>
    <property type="molecule type" value="Genomic_DNA"/>
</dbReference>
<accession>A0A2H9T782</accession>
<dbReference type="PROSITE" id="PS00409">
    <property type="entry name" value="PROKAR_NTER_METHYL"/>
    <property type="match status" value="1"/>
</dbReference>
<sequence length="176" mass="18912">MYSDSPDKKVSGLTLIELMVVVAIVGIISGTIISLAHSARSSGIQYISKRVQGSLVLARSEAIKRGRSVSLCRYQGGHSCANGSNWHDGWVVFIDINNNNRIDASEILKAYDSIPDGFNIRWSQGESALIFDRNGRTNVPGTFSVCNSGLEEGPVQVLSVSVGGQIKQNSAKGICR</sequence>
<dbReference type="Pfam" id="PF12019">
    <property type="entry name" value="GspH"/>
    <property type="match status" value="1"/>
</dbReference>
<proteinExistence type="predicted"/>
<comment type="subcellular location">
    <subcellularLocation>
        <location evidence="1">Cell inner membrane</location>
        <topology evidence="1">Single-pass membrane protein</topology>
    </subcellularLocation>
</comment>
<keyword evidence="3" id="KW-0488">Methylation</keyword>
<dbReference type="AlphaFoldDB" id="A0A2H9T782"/>
<protein>
    <recommendedName>
        <fullName evidence="9">General secretion pathway GspH domain-containing protein</fullName>
    </recommendedName>
</protein>
<evidence type="ECO:0000256" key="7">
    <source>
        <dbReference type="ARBA" id="ARBA00023136"/>
    </source>
</evidence>
<evidence type="ECO:0000256" key="1">
    <source>
        <dbReference type="ARBA" id="ARBA00004377"/>
    </source>
</evidence>
<evidence type="ECO:0000256" key="5">
    <source>
        <dbReference type="ARBA" id="ARBA00022692"/>
    </source>
</evidence>
<keyword evidence="4" id="KW-0997">Cell inner membrane</keyword>
<reference evidence="10" key="1">
    <citation type="journal article" date="2017" name="Appl. Environ. Microbiol.">
        <title>Molecular characterization of an Endozoicomonas-like organism causing infection in king scallop Pecten maximus L.</title>
        <authorList>
            <person name="Cano I."/>
            <person name="van Aerle R."/>
            <person name="Ross S."/>
            <person name="Verner-Jeffreys D.W."/>
            <person name="Paley R.K."/>
            <person name="Rimmer G."/>
            <person name="Ryder D."/>
            <person name="Hooper P."/>
            <person name="Stone D."/>
            <person name="Feist S.W."/>
        </authorList>
    </citation>
    <scope>NUCLEOTIDE SEQUENCE</scope>
</reference>
<name>A0A2H9T782_9ZZZZ</name>
<dbReference type="InterPro" id="IPR012902">
    <property type="entry name" value="N_methyl_site"/>
</dbReference>
<evidence type="ECO:0000259" key="9">
    <source>
        <dbReference type="Pfam" id="PF12019"/>
    </source>
</evidence>
<keyword evidence="6 8" id="KW-1133">Transmembrane helix</keyword>
<dbReference type="NCBIfam" id="TIGR02532">
    <property type="entry name" value="IV_pilin_GFxxxE"/>
    <property type="match status" value="1"/>
</dbReference>
<evidence type="ECO:0000256" key="2">
    <source>
        <dbReference type="ARBA" id="ARBA00022475"/>
    </source>
</evidence>